<evidence type="ECO:0000256" key="14">
    <source>
        <dbReference type="RuleBase" id="RU003431"/>
    </source>
</evidence>
<evidence type="ECO:0000256" key="1">
    <source>
        <dbReference type="ARBA" id="ARBA00001436"/>
    </source>
</evidence>
<dbReference type="InterPro" id="IPR001054">
    <property type="entry name" value="A/G_cyclase"/>
</dbReference>
<comment type="subcellular location">
    <subcellularLocation>
        <location evidence="2">Photoreceptor outer segment membrane</location>
        <topology evidence="2">Single-pass type I membrane protein</topology>
    </subcellularLocation>
</comment>
<keyword evidence="11" id="KW-0966">Cell projection</keyword>
<dbReference type="PROSITE" id="PS50125">
    <property type="entry name" value="GUANYLATE_CYCLASE_2"/>
    <property type="match status" value="1"/>
</dbReference>
<dbReference type="InterPro" id="IPR001245">
    <property type="entry name" value="Ser-Thr/Tyr_kinase_cat_dom"/>
</dbReference>
<name>A0A8D2KTY9_VARKO</name>
<evidence type="ECO:0000256" key="8">
    <source>
        <dbReference type="ARBA" id="ARBA00023136"/>
    </source>
</evidence>
<dbReference type="GO" id="GO:0001653">
    <property type="term" value="F:peptide receptor activity"/>
    <property type="evidence" value="ECO:0007669"/>
    <property type="project" value="TreeGrafter"/>
</dbReference>
<keyword evidence="15" id="KW-0175">Coiled coil</keyword>
<evidence type="ECO:0000256" key="15">
    <source>
        <dbReference type="SAM" id="Coils"/>
    </source>
</evidence>
<proteinExistence type="inferred from homology"/>
<evidence type="ECO:0000256" key="12">
    <source>
        <dbReference type="ARBA" id="ARBA00023293"/>
    </source>
</evidence>
<dbReference type="GO" id="GO:0004016">
    <property type="term" value="F:adenylate cyclase activity"/>
    <property type="evidence" value="ECO:0007669"/>
    <property type="project" value="TreeGrafter"/>
</dbReference>
<evidence type="ECO:0000256" key="5">
    <source>
        <dbReference type="ARBA" id="ARBA00022729"/>
    </source>
</evidence>
<dbReference type="SUPFAM" id="SSF53822">
    <property type="entry name" value="Periplasmic binding protein-like I"/>
    <property type="match status" value="1"/>
</dbReference>
<dbReference type="InterPro" id="IPR011645">
    <property type="entry name" value="HNOB_dom_associated"/>
</dbReference>
<dbReference type="Gene3D" id="3.30.70.1230">
    <property type="entry name" value="Nucleotide cyclase"/>
    <property type="match status" value="1"/>
</dbReference>
<feature type="coiled-coil region" evidence="15">
    <location>
        <begin position="776"/>
        <end position="811"/>
    </location>
</feature>
<evidence type="ECO:0000256" key="6">
    <source>
        <dbReference type="ARBA" id="ARBA00022741"/>
    </source>
</evidence>
<sequence length="1034" mass="115261">MKTKTQISRVAVHTTLLGPQSSLWLFSSHMPFGAFPDFADPASPFNMFARLWWIPLGLLPPACTEFNVGLVGPWSCDPFLSKAFPQVALKLALGRIKKDPTVNQAHELKYTLCEEGCQTCQAIERFIGYEKRLSAFIGPLNPGYCDTASLLGKSWGKAVFSWACISDDLDNPRYHPTFARTLPSPASVLLAVLRHFSWAHVGIICSQEDLWVDTANKLATALRSRGLPVGVVTSTGKGDESAERAWAKIQAAGNIKVVILCMHSALLGGEDQGTLLTKAQELGLADGRYVFVPYDSLLYSLPYHNHSYFILENDRMFRAAYDAVLTKSTLGQEILSLDAWLGFGELWNALFFQVTPLFGTIYDAVYLVAKAFAKVGQHGVSSLSGTTLTQHVKNLNFAGFSRRIQTNSEGQPLAKYVILDTEGEGSQLFPTHLLVASSGLIQSLGKAVHFPRRGPPAADSSCWFDPDVLCIPGNVYSHRIIVCLFQSLCRHNNLYQQVVKGSKKLLLTLDDLTFVHTKLSRMVGVPCSHYIPPEPQLPQKERPSFSWALCPQMKDIRHENVTQFLGLLSDGGHSAMVMEYCSRGSLEDLLQNTDIKLDWLFKSSLLMDAIKGMKYLHHQEVCHGRLKSRNCLVDGRFVLKITDYGYGELLAAQQAFRIQPPAEELLWTAPELLRDPAMYPKGTFKGDVYSFGIILQEVILRGPPFCNSETPAEEIICKLKKPPPLCRPNVAPENTPLECIQLMKQCWSEVPDRRPTFDEILERFKTINRGKRTNIIDSMLKMLEQYSSNLEELIRERTEELETEKQKTEKLLTQMLPRSVAEALKSGATVEPEYFEEVSIYFSDIIGFTTISALSEPIEIVDLLNDLYTLFDAIIGHHDVYKVETIGDAYMVASGLPKRNGHRHAAETANMALDILSSVGSFQVRHLPGVPIRIRIGLHSGPCAAGVVGLIMPRYCLFGDTVNTASRIESTGLPFRIHISQSTMKTLRNLNEGYKMDFRGKTELKGKGLEDTYWLVGKKGFMKPLPCTPEVKPG</sequence>
<comment type="similarity">
    <text evidence="13">Belongs to the adenylyl cyclase class-4/guanylyl cyclase family.</text>
</comment>
<evidence type="ECO:0000256" key="13">
    <source>
        <dbReference type="RuleBase" id="RU000405"/>
    </source>
</evidence>
<evidence type="ECO:0000313" key="19">
    <source>
        <dbReference type="Proteomes" id="UP000694545"/>
    </source>
</evidence>
<keyword evidence="8" id="KW-0472">Membrane</keyword>
<reference evidence="18" key="2">
    <citation type="submission" date="2025-09" db="UniProtKB">
        <authorList>
            <consortium name="Ensembl"/>
        </authorList>
    </citation>
    <scope>IDENTIFICATION</scope>
</reference>
<keyword evidence="19" id="KW-1185">Reference proteome</keyword>
<dbReference type="SMART" id="SM00044">
    <property type="entry name" value="CYCc"/>
    <property type="match status" value="1"/>
</dbReference>
<dbReference type="Pfam" id="PF07714">
    <property type="entry name" value="PK_Tyr_Ser-Thr"/>
    <property type="match status" value="1"/>
</dbReference>
<dbReference type="GO" id="GO:0035556">
    <property type="term" value="P:intracellular signal transduction"/>
    <property type="evidence" value="ECO:0007669"/>
    <property type="project" value="InterPro"/>
</dbReference>
<dbReference type="PRINTS" id="PR00109">
    <property type="entry name" value="TYRKINASE"/>
</dbReference>
<dbReference type="InterPro" id="IPR028082">
    <property type="entry name" value="Peripla_BP_I"/>
</dbReference>
<dbReference type="PROSITE" id="PS50011">
    <property type="entry name" value="PROTEIN_KINASE_DOM"/>
    <property type="match status" value="1"/>
</dbReference>
<evidence type="ECO:0000256" key="7">
    <source>
        <dbReference type="ARBA" id="ARBA00022989"/>
    </source>
</evidence>
<dbReference type="Pfam" id="PF07701">
    <property type="entry name" value="HNOBA"/>
    <property type="match status" value="1"/>
</dbReference>
<dbReference type="Proteomes" id="UP000694545">
    <property type="component" value="Unplaced"/>
</dbReference>
<dbReference type="InterPro" id="IPR000719">
    <property type="entry name" value="Prot_kinase_dom"/>
</dbReference>
<dbReference type="GO" id="GO:0007168">
    <property type="term" value="P:receptor guanylyl cyclase signaling pathway"/>
    <property type="evidence" value="ECO:0007669"/>
    <property type="project" value="TreeGrafter"/>
</dbReference>
<evidence type="ECO:0000256" key="4">
    <source>
        <dbReference type="ARBA" id="ARBA00022692"/>
    </source>
</evidence>
<dbReference type="GO" id="GO:0004383">
    <property type="term" value="F:guanylate cyclase activity"/>
    <property type="evidence" value="ECO:0007669"/>
    <property type="project" value="UniProtKB-EC"/>
</dbReference>
<dbReference type="InterPro" id="IPR050401">
    <property type="entry name" value="Cyclic_nucleotide_synthase"/>
</dbReference>
<dbReference type="Ensembl" id="ENSVKKT00000007179.1">
    <property type="protein sequence ID" value="ENSVKKP00000006996.1"/>
    <property type="gene ID" value="ENSVKKG00000004961.1"/>
</dbReference>
<accession>A0A8D2KTY9</accession>
<dbReference type="InterPro" id="IPR029787">
    <property type="entry name" value="Nucleotide_cyclase"/>
</dbReference>
<keyword evidence="12 14" id="KW-0141">cGMP biosynthesis</keyword>
<dbReference type="GO" id="GO:0004672">
    <property type="term" value="F:protein kinase activity"/>
    <property type="evidence" value="ECO:0007669"/>
    <property type="project" value="InterPro"/>
</dbReference>
<dbReference type="SUPFAM" id="SSF55073">
    <property type="entry name" value="Nucleotide cyclase"/>
    <property type="match status" value="1"/>
</dbReference>
<reference evidence="18" key="1">
    <citation type="submission" date="2025-08" db="UniProtKB">
        <authorList>
            <consortium name="Ensembl"/>
        </authorList>
    </citation>
    <scope>IDENTIFICATION</scope>
</reference>
<dbReference type="PANTHER" id="PTHR11920:SF477">
    <property type="entry name" value="GUANYLATE CYCLASE D"/>
    <property type="match status" value="1"/>
</dbReference>
<dbReference type="Pfam" id="PF01094">
    <property type="entry name" value="ANF_receptor"/>
    <property type="match status" value="1"/>
</dbReference>
<dbReference type="Gene3D" id="3.40.50.2300">
    <property type="match status" value="2"/>
</dbReference>
<organism evidence="18 19">
    <name type="scientific">Varanus komodoensis</name>
    <name type="common">Komodo dragon</name>
    <dbReference type="NCBI Taxonomy" id="61221"/>
    <lineage>
        <taxon>Eukaryota</taxon>
        <taxon>Metazoa</taxon>
        <taxon>Chordata</taxon>
        <taxon>Craniata</taxon>
        <taxon>Vertebrata</taxon>
        <taxon>Euteleostomi</taxon>
        <taxon>Lepidosauria</taxon>
        <taxon>Squamata</taxon>
        <taxon>Bifurcata</taxon>
        <taxon>Unidentata</taxon>
        <taxon>Episquamata</taxon>
        <taxon>Toxicofera</taxon>
        <taxon>Anguimorpha</taxon>
        <taxon>Paleoanguimorpha</taxon>
        <taxon>Varanoidea</taxon>
        <taxon>Varanidae</taxon>
        <taxon>Varanus</taxon>
    </lineage>
</organism>
<keyword evidence="9" id="KW-1015">Disulfide bond</keyword>
<evidence type="ECO:0000313" key="18">
    <source>
        <dbReference type="Ensembl" id="ENSVKKP00000006996.1"/>
    </source>
</evidence>
<dbReference type="FunFam" id="3.40.50.2300:FF:000114">
    <property type="entry name" value="Guanylate cyclase"/>
    <property type="match status" value="1"/>
</dbReference>
<dbReference type="Pfam" id="PF00211">
    <property type="entry name" value="Guanylate_cyc"/>
    <property type="match status" value="1"/>
</dbReference>
<dbReference type="EC" id="4.6.1.2" evidence="3 14"/>
<dbReference type="GO" id="GO:0005886">
    <property type="term" value="C:plasma membrane"/>
    <property type="evidence" value="ECO:0007669"/>
    <property type="project" value="TreeGrafter"/>
</dbReference>
<dbReference type="GO" id="GO:0005524">
    <property type="term" value="F:ATP binding"/>
    <property type="evidence" value="ECO:0007669"/>
    <property type="project" value="InterPro"/>
</dbReference>
<feature type="domain" description="Protein kinase" evidence="16">
    <location>
        <begin position="492"/>
        <end position="767"/>
    </location>
</feature>
<dbReference type="InterPro" id="IPR001828">
    <property type="entry name" value="ANF_lig-bd_rcpt"/>
</dbReference>
<keyword evidence="4" id="KW-0812">Transmembrane</keyword>
<dbReference type="Gene3D" id="1.10.510.10">
    <property type="entry name" value="Transferase(Phosphotransferase) domain 1"/>
    <property type="match status" value="1"/>
</dbReference>
<dbReference type="InterPro" id="IPR011009">
    <property type="entry name" value="Kinase-like_dom_sf"/>
</dbReference>
<dbReference type="FunFam" id="1.10.510.10:FF:001933">
    <property type="entry name" value="Guanylate cyclase"/>
    <property type="match status" value="1"/>
</dbReference>
<dbReference type="PANTHER" id="PTHR11920">
    <property type="entry name" value="GUANYLYL CYCLASE"/>
    <property type="match status" value="1"/>
</dbReference>
<evidence type="ECO:0000256" key="2">
    <source>
        <dbReference type="ARBA" id="ARBA00004451"/>
    </source>
</evidence>
<dbReference type="InterPro" id="IPR018297">
    <property type="entry name" value="A/G_cyclase_CS"/>
</dbReference>
<dbReference type="AlphaFoldDB" id="A0A8D2KTY9"/>
<dbReference type="PROSITE" id="PS00452">
    <property type="entry name" value="GUANYLATE_CYCLASE_1"/>
    <property type="match status" value="1"/>
</dbReference>
<feature type="domain" description="Guanylate cyclase" evidence="17">
    <location>
        <begin position="839"/>
        <end position="969"/>
    </location>
</feature>
<keyword evidence="6" id="KW-0547">Nucleotide-binding</keyword>
<evidence type="ECO:0000259" key="16">
    <source>
        <dbReference type="PROSITE" id="PS50011"/>
    </source>
</evidence>
<dbReference type="FunFam" id="3.30.70.1230:FF:000013">
    <property type="entry name" value="Guanylate cyclase"/>
    <property type="match status" value="1"/>
</dbReference>
<comment type="catalytic activity">
    <reaction evidence="1 14">
        <text>GTP = 3',5'-cyclic GMP + diphosphate</text>
        <dbReference type="Rhea" id="RHEA:13665"/>
        <dbReference type="ChEBI" id="CHEBI:33019"/>
        <dbReference type="ChEBI" id="CHEBI:37565"/>
        <dbReference type="ChEBI" id="CHEBI:57746"/>
        <dbReference type="EC" id="4.6.1.2"/>
    </reaction>
</comment>
<dbReference type="SUPFAM" id="SSF56112">
    <property type="entry name" value="Protein kinase-like (PK-like)"/>
    <property type="match status" value="1"/>
</dbReference>
<evidence type="ECO:0000256" key="10">
    <source>
        <dbReference type="ARBA" id="ARBA00023239"/>
    </source>
</evidence>
<evidence type="ECO:0000256" key="3">
    <source>
        <dbReference type="ARBA" id="ARBA00012202"/>
    </source>
</evidence>
<keyword evidence="5" id="KW-0732">Signal</keyword>
<protein>
    <recommendedName>
        <fullName evidence="3 14">Guanylate cyclase</fullName>
        <ecNumber evidence="3 14">4.6.1.2</ecNumber>
    </recommendedName>
</protein>
<evidence type="ECO:0000259" key="17">
    <source>
        <dbReference type="PROSITE" id="PS50125"/>
    </source>
</evidence>
<evidence type="ECO:0000256" key="9">
    <source>
        <dbReference type="ARBA" id="ARBA00023157"/>
    </source>
</evidence>
<keyword evidence="10 13" id="KW-0456">Lyase</keyword>
<dbReference type="CDD" id="cd07302">
    <property type="entry name" value="CHD"/>
    <property type="match status" value="1"/>
</dbReference>
<keyword evidence="7" id="KW-1133">Transmembrane helix</keyword>
<evidence type="ECO:0000256" key="11">
    <source>
        <dbReference type="ARBA" id="ARBA00023273"/>
    </source>
</evidence>